<reference evidence="1 2" key="1">
    <citation type="journal article" date="2023" name="ACS Omega">
        <title>Identification of the Neoaspergillic Acid Biosynthesis Gene Cluster by Establishing an In Vitro CRISPR-Ribonucleoprotein Genetic System in Aspergillus melleus.</title>
        <authorList>
            <person name="Yuan B."/>
            <person name="Grau M.F."/>
            <person name="Murata R.M."/>
            <person name="Torok T."/>
            <person name="Venkateswaran K."/>
            <person name="Stajich J.E."/>
            <person name="Wang C.C.C."/>
        </authorList>
    </citation>
    <scope>NUCLEOTIDE SEQUENCE [LARGE SCALE GENOMIC DNA]</scope>
    <source>
        <strain evidence="1 2">IMV 1140</strain>
    </source>
</reference>
<evidence type="ECO:0000313" key="2">
    <source>
        <dbReference type="Proteomes" id="UP001177260"/>
    </source>
</evidence>
<dbReference type="Proteomes" id="UP001177260">
    <property type="component" value="Unassembled WGS sequence"/>
</dbReference>
<gene>
    <name evidence="1" type="ORF">N8T08_006877</name>
</gene>
<organism evidence="1 2">
    <name type="scientific">Aspergillus melleus</name>
    <dbReference type="NCBI Taxonomy" id="138277"/>
    <lineage>
        <taxon>Eukaryota</taxon>
        <taxon>Fungi</taxon>
        <taxon>Dikarya</taxon>
        <taxon>Ascomycota</taxon>
        <taxon>Pezizomycotina</taxon>
        <taxon>Eurotiomycetes</taxon>
        <taxon>Eurotiomycetidae</taxon>
        <taxon>Eurotiales</taxon>
        <taxon>Aspergillaceae</taxon>
        <taxon>Aspergillus</taxon>
        <taxon>Aspergillus subgen. Circumdati</taxon>
    </lineage>
</organism>
<protein>
    <submittedName>
        <fullName evidence="1">Uncharacterized protein</fullName>
    </submittedName>
</protein>
<keyword evidence="2" id="KW-1185">Reference proteome</keyword>
<name>A0ACC3AYV4_9EURO</name>
<dbReference type="EMBL" id="JAOPJF010000042">
    <property type="protein sequence ID" value="KAK1143179.1"/>
    <property type="molecule type" value="Genomic_DNA"/>
</dbReference>
<sequence>MARTLILLSLWVLAVWASKCSSDVREKRQEWGELPSSTRKSYIKAVKCMQQKPGKLPTEYYPGARSRMDDFTITHINSTLGIHFNGVFLSWHRHYLSLWEKALKEECGYEGHQPYWNWALSAGDLGSSPEFDGSPTSLSGNGDPRKPYPGNDPALANATGGCVTTGPFANLQVHLPDLNSFVGVSSINSSFFNYEPRCFARSFNDTSSRLWLNQTAVDRLLGSPDIRSFQFNMDGREGRQFPENFFVGPHSAGHQSLGPIMGDFFASPQDPIFFLHHAMVDRTWALWQAQDEETRLTALYGTSSMFNDPTTPNVTLETQLHFGILSEPRTIGELMSTHAEDLCYEYS</sequence>
<proteinExistence type="predicted"/>
<evidence type="ECO:0000313" key="1">
    <source>
        <dbReference type="EMBL" id="KAK1143179.1"/>
    </source>
</evidence>
<accession>A0ACC3AYV4</accession>
<comment type="caution">
    <text evidence="1">The sequence shown here is derived from an EMBL/GenBank/DDBJ whole genome shotgun (WGS) entry which is preliminary data.</text>
</comment>